<evidence type="ECO:0000256" key="2">
    <source>
        <dbReference type="SAM" id="Phobius"/>
    </source>
</evidence>
<keyword evidence="3" id="KW-0732">Signal</keyword>
<feature type="chain" id="PRO_5023061260" evidence="3">
    <location>
        <begin position="26"/>
        <end position="436"/>
    </location>
</feature>
<name>A0A5C3QE06_9AGAR</name>
<evidence type="ECO:0000256" key="3">
    <source>
        <dbReference type="SAM" id="SignalP"/>
    </source>
</evidence>
<keyword evidence="5" id="KW-1185">Reference proteome</keyword>
<accession>A0A5C3QE06</accession>
<feature type="transmembrane region" description="Helical" evidence="2">
    <location>
        <begin position="274"/>
        <end position="293"/>
    </location>
</feature>
<feature type="region of interest" description="Disordered" evidence="1">
    <location>
        <begin position="320"/>
        <end position="391"/>
    </location>
</feature>
<gene>
    <name evidence="4" type="ORF">BDV98DRAFT_573106</name>
</gene>
<feature type="signal peptide" evidence="3">
    <location>
        <begin position="1"/>
        <end position="25"/>
    </location>
</feature>
<sequence length="436" mass="47197">MAPSRSFSWILLLCFFLMPGDRAHAQQDDPFSKKFQWQFIDNAYSASLPACQPLRVLVKSYNEDNSTHGTPPYYMFTLPAGGTPRMYPIGEKEDDLRWKLDFPVGTELMLTVLDANSSVGGISPRLYTSVPGSTTSCVKERDSPSNFTITANVTDTLNTCDPWGITVSGGVPPYMFTLAAVGSPVLTNVTSETDDQDTLTYINRADPDGQLLVAVSDVTGRFASGTPMVNTSGSKDYNCTGLVTTFGNSQQIKQQQQAVAQSAASKRQKKHATIGASCAVVALLLIVGALFLVRFLKRRKARLLGTDVDALPRKFELASPTTMSSSAYTNGDRPQTPSSSNFPSPTHRTTTTTTTTTTDSLPLSPLRKASHLHQQSRTSLREANVPQVERSPSGELYMQHRDGGGMNVVRELPPPYASPVAPAKLPRGAAAPAIKR</sequence>
<dbReference type="AlphaFoldDB" id="A0A5C3QE06"/>
<feature type="region of interest" description="Disordered" evidence="1">
    <location>
        <begin position="407"/>
        <end position="436"/>
    </location>
</feature>
<keyword evidence="2" id="KW-0812">Transmembrane</keyword>
<proteinExistence type="predicted"/>
<dbReference type="Proteomes" id="UP000305067">
    <property type="component" value="Unassembled WGS sequence"/>
</dbReference>
<evidence type="ECO:0000313" key="4">
    <source>
        <dbReference type="EMBL" id="TFK98398.1"/>
    </source>
</evidence>
<dbReference type="EMBL" id="ML178840">
    <property type="protein sequence ID" value="TFK98398.1"/>
    <property type="molecule type" value="Genomic_DNA"/>
</dbReference>
<feature type="compositionally biased region" description="Low complexity" evidence="1">
    <location>
        <begin position="349"/>
        <end position="358"/>
    </location>
</feature>
<keyword evidence="2" id="KW-1133">Transmembrane helix</keyword>
<protein>
    <submittedName>
        <fullName evidence="4">Uncharacterized protein</fullName>
    </submittedName>
</protein>
<reference evidence="4 5" key="1">
    <citation type="journal article" date="2019" name="Nat. Ecol. Evol.">
        <title>Megaphylogeny resolves global patterns of mushroom evolution.</title>
        <authorList>
            <person name="Varga T."/>
            <person name="Krizsan K."/>
            <person name="Foldi C."/>
            <person name="Dima B."/>
            <person name="Sanchez-Garcia M."/>
            <person name="Sanchez-Ramirez S."/>
            <person name="Szollosi G.J."/>
            <person name="Szarkandi J.G."/>
            <person name="Papp V."/>
            <person name="Albert L."/>
            <person name="Andreopoulos W."/>
            <person name="Angelini C."/>
            <person name="Antonin V."/>
            <person name="Barry K.W."/>
            <person name="Bougher N.L."/>
            <person name="Buchanan P."/>
            <person name="Buyck B."/>
            <person name="Bense V."/>
            <person name="Catcheside P."/>
            <person name="Chovatia M."/>
            <person name="Cooper J."/>
            <person name="Damon W."/>
            <person name="Desjardin D."/>
            <person name="Finy P."/>
            <person name="Geml J."/>
            <person name="Haridas S."/>
            <person name="Hughes K."/>
            <person name="Justo A."/>
            <person name="Karasinski D."/>
            <person name="Kautmanova I."/>
            <person name="Kiss B."/>
            <person name="Kocsube S."/>
            <person name="Kotiranta H."/>
            <person name="LaButti K.M."/>
            <person name="Lechner B.E."/>
            <person name="Liimatainen K."/>
            <person name="Lipzen A."/>
            <person name="Lukacs Z."/>
            <person name="Mihaltcheva S."/>
            <person name="Morgado L.N."/>
            <person name="Niskanen T."/>
            <person name="Noordeloos M.E."/>
            <person name="Ohm R.A."/>
            <person name="Ortiz-Santana B."/>
            <person name="Ovrebo C."/>
            <person name="Racz N."/>
            <person name="Riley R."/>
            <person name="Savchenko A."/>
            <person name="Shiryaev A."/>
            <person name="Soop K."/>
            <person name="Spirin V."/>
            <person name="Szebenyi C."/>
            <person name="Tomsovsky M."/>
            <person name="Tulloss R.E."/>
            <person name="Uehling J."/>
            <person name="Grigoriev I.V."/>
            <person name="Vagvolgyi C."/>
            <person name="Papp T."/>
            <person name="Martin F.M."/>
            <person name="Miettinen O."/>
            <person name="Hibbett D.S."/>
            <person name="Nagy L.G."/>
        </authorList>
    </citation>
    <scope>NUCLEOTIDE SEQUENCE [LARGE SCALE GENOMIC DNA]</scope>
    <source>
        <strain evidence="4 5">CBS 309.79</strain>
    </source>
</reference>
<feature type="compositionally biased region" description="Polar residues" evidence="1">
    <location>
        <begin position="320"/>
        <end position="348"/>
    </location>
</feature>
<evidence type="ECO:0000256" key="1">
    <source>
        <dbReference type="SAM" id="MobiDB-lite"/>
    </source>
</evidence>
<keyword evidence="2" id="KW-0472">Membrane</keyword>
<dbReference type="OrthoDB" id="2527908at2759"/>
<evidence type="ECO:0000313" key="5">
    <source>
        <dbReference type="Proteomes" id="UP000305067"/>
    </source>
</evidence>
<organism evidence="4 5">
    <name type="scientific">Pterulicium gracile</name>
    <dbReference type="NCBI Taxonomy" id="1884261"/>
    <lineage>
        <taxon>Eukaryota</taxon>
        <taxon>Fungi</taxon>
        <taxon>Dikarya</taxon>
        <taxon>Basidiomycota</taxon>
        <taxon>Agaricomycotina</taxon>
        <taxon>Agaricomycetes</taxon>
        <taxon>Agaricomycetidae</taxon>
        <taxon>Agaricales</taxon>
        <taxon>Pleurotineae</taxon>
        <taxon>Pterulaceae</taxon>
        <taxon>Pterulicium</taxon>
    </lineage>
</organism>